<organism evidence="2 3">
    <name type="scientific">Zingiber officinale</name>
    <name type="common">Ginger</name>
    <name type="synonym">Amomum zingiber</name>
    <dbReference type="NCBI Taxonomy" id="94328"/>
    <lineage>
        <taxon>Eukaryota</taxon>
        <taxon>Viridiplantae</taxon>
        <taxon>Streptophyta</taxon>
        <taxon>Embryophyta</taxon>
        <taxon>Tracheophyta</taxon>
        <taxon>Spermatophyta</taxon>
        <taxon>Magnoliopsida</taxon>
        <taxon>Liliopsida</taxon>
        <taxon>Zingiberales</taxon>
        <taxon>Zingiberaceae</taxon>
        <taxon>Zingiber</taxon>
    </lineage>
</organism>
<dbReference type="SUPFAM" id="SSF48371">
    <property type="entry name" value="ARM repeat"/>
    <property type="match status" value="1"/>
</dbReference>
<dbReference type="PANTHER" id="PTHR23315">
    <property type="entry name" value="U BOX DOMAIN-CONTAINING"/>
    <property type="match status" value="1"/>
</dbReference>
<protein>
    <recommendedName>
        <fullName evidence="4">ARM repeat superfamily protein</fullName>
    </recommendedName>
</protein>
<evidence type="ECO:0008006" key="4">
    <source>
        <dbReference type="Google" id="ProtNLM"/>
    </source>
</evidence>
<dbReference type="Proteomes" id="UP000734854">
    <property type="component" value="Unassembled WGS sequence"/>
</dbReference>
<evidence type="ECO:0000313" key="2">
    <source>
        <dbReference type="EMBL" id="KAG6529287.1"/>
    </source>
</evidence>
<evidence type="ECO:0000313" key="3">
    <source>
        <dbReference type="Proteomes" id="UP000734854"/>
    </source>
</evidence>
<keyword evidence="3" id="KW-1185">Reference proteome</keyword>
<keyword evidence="1" id="KW-0833">Ubl conjugation pathway</keyword>
<sequence>MMSHSLHKIMSNKVDTRNERNALRKILDKVSSSSSSIPEQKQAVRELRLLNKQNESFCALVGENPNAISHLGSVLSVPGLNCDLQVQEDTVTMMFNLLIHESNKKIVGDNVEAVALLIEALNSGNMETRSNSATILFNVSTLKAKLSLLVS</sequence>
<accession>A0A8J5HY83</accession>
<gene>
    <name evidence="2" type="ORF">ZIOFF_011484</name>
</gene>
<evidence type="ECO:0000256" key="1">
    <source>
        <dbReference type="ARBA" id="ARBA00022786"/>
    </source>
</evidence>
<proteinExistence type="predicted"/>
<dbReference type="EMBL" id="JACMSC010000003">
    <property type="protein sequence ID" value="KAG6529287.1"/>
    <property type="molecule type" value="Genomic_DNA"/>
</dbReference>
<comment type="caution">
    <text evidence="2">The sequence shown here is derived from an EMBL/GenBank/DDBJ whole genome shotgun (WGS) entry which is preliminary data.</text>
</comment>
<dbReference type="InterPro" id="IPR011989">
    <property type="entry name" value="ARM-like"/>
</dbReference>
<dbReference type="InterPro" id="IPR016024">
    <property type="entry name" value="ARM-type_fold"/>
</dbReference>
<name>A0A8J5HY83_ZINOF</name>
<dbReference type="Gene3D" id="1.25.10.10">
    <property type="entry name" value="Leucine-rich Repeat Variant"/>
    <property type="match status" value="1"/>
</dbReference>
<reference evidence="2 3" key="1">
    <citation type="submission" date="2020-08" db="EMBL/GenBank/DDBJ databases">
        <title>Plant Genome Project.</title>
        <authorList>
            <person name="Zhang R.-G."/>
        </authorList>
    </citation>
    <scope>NUCLEOTIDE SEQUENCE [LARGE SCALE GENOMIC DNA]</scope>
    <source>
        <tissue evidence="2">Rhizome</tissue>
    </source>
</reference>
<dbReference type="PANTHER" id="PTHR23315:SF253">
    <property type="entry name" value="U-BOX DOMAIN-CONTAINING PROTEIN 9"/>
    <property type="match status" value="1"/>
</dbReference>
<dbReference type="AlphaFoldDB" id="A0A8J5HY83"/>